<proteinExistence type="inferred from homology"/>
<dbReference type="RefSeq" id="WP_058931548.1">
    <property type="nucleotide sequence ID" value="NZ_CP013747.1"/>
</dbReference>
<comment type="similarity">
    <text evidence="1 2">Belongs to the anti-sigma-factor antagonist family.</text>
</comment>
<reference evidence="4 5" key="1">
    <citation type="submission" date="2015-12" db="EMBL/GenBank/DDBJ databases">
        <authorList>
            <person name="Shamseldin A."/>
            <person name="Moawad H."/>
            <person name="Abd El-Rahim W.M."/>
            <person name="Sadowsky M.J."/>
        </authorList>
    </citation>
    <scope>NUCLEOTIDE SEQUENCE [LARGE SCALE GENOMIC DNA]</scope>
    <source>
        <strain evidence="4 5">Ar51</strain>
    </source>
</reference>
<dbReference type="KEGG" id="psul:AU252_15805"/>
<dbReference type="CDD" id="cd07043">
    <property type="entry name" value="STAS_anti-anti-sigma_factors"/>
    <property type="match status" value="1"/>
</dbReference>
<dbReference type="InterPro" id="IPR002645">
    <property type="entry name" value="STAS_dom"/>
</dbReference>
<protein>
    <recommendedName>
        <fullName evidence="2">Anti-sigma factor antagonist</fullName>
    </recommendedName>
</protein>
<accession>A0A0U3P005</accession>
<evidence type="ECO:0000259" key="3">
    <source>
        <dbReference type="PROSITE" id="PS50801"/>
    </source>
</evidence>
<feature type="domain" description="STAS" evidence="3">
    <location>
        <begin position="14"/>
        <end position="80"/>
    </location>
</feature>
<dbReference type="InterPro" id="IPR036513">
    <property type="entry name" value="STAS_dom_sf"/>
</dbReference>
<evidence type="ECO:0000256" key="1">
    <source>
        <dbReference type="ARBA" id="ARBA00009013"/>
    </source>
</evidence>
<dbReference type="EMBL" id="CP013747">
    <property type="protein sequence ID" value="ALV42431.1"/>
    <property type="molecule type" value="Genomic_DNA"/>
</dbReference>
<evidence type="ECO:0000313" key="5">
    <source>
        <dbReference type="Proteomes" id="UP000065151"/>
    </source>
</evidence>
<sequence>MQFEVEPTGGDGAVIRLSGRLNMIAAPLFRELVTRIVDQEGRTRIVVDLAGTDFMDSTGLGALISGLKTTRLAGGDLRIAQACAGGTCGGHDR</sequence>
<dbReference type="PANTHER" id="PTHR33495:SF2">
    <property type="entry name" value="ANTI-SIGMA FACTOR ANTAGONIST TM_1081-RELATED"/>
    <property type="match status" value="1"/>
</dbReference>
<dbReference type="Proteomes" id="UP000065151">
    <property type="component" value="Chromosome"/>
</dbReference>
<dbReference type="Gene3D" id="3.30.750.24">
    <property type="entry name" value="STAS domain"/>
    <property type="match status" value="1"/>
</dbReference>
<dbReference type="PANTHER" id="PTHR33495">
    <property type="entry name" value="ANTI-SIGMA FACTOR ANTAGONIST TM_1081-RELATED-RELATED"/>
    <property type="match status" value="1"/>
</dbReference>
<dbReference type="AlphaFoldDB" id="A0A0U3P005"/>
<dbReference type="Pfam" id="PF01740">
    <property type="entry name" value="STAS"/>
    <property type="match status" value="1"/>
</dbReference>
<gene>
    <name evidence="4" type="ORF">AU252_15805</name>
</gene>
<dbReference type="STRING" id="121292.AU252_15805"/>
<dbReference type="PROSITE" id="PS50801">
    <property type="entry name" value="STAS"/>
    <property type="match status" value="1"/>
</dbReference>
<dbReference type="NCBIfam" id="TIGR00377">
    <property type="entry name" value="ant_ant_sig"/>
    <property type="match status" value="1"/>
</dbReference>
<evidence type="ECO:0000313" key="4">
    <source>
        <dbReference type="EMBL" id="ALV42431.1"/>
    </source>
</evidence>
<dbReference type="SUPFAM" id="SSF52091">
    <property type="entry name" value="SpoIIaa-like"/>
    <property type="match status" value="1"/>
</dbReference>
<dbReference type="GO" id="GO:0043856">
    <property type="term" value="F:anti-sigma factor antagonist activity"/>
    <property type="evidence" value="ECO:0007669"/>
    <property type="project" value="InterPro"/>
</dbReference>
<evidence type="ECO:0000256" key="2">
    <source>
        <dbReference type="RuleBase" id="RU003749"/>
    </source>
</evidence>
<dbReference type="InterPro" id="IPR003658">
    <property type="entry name" value="Anti-sigma_ant"/>
</dbReference>
<name>A0A0U3P005_9MICC</name>
<organism evidence="4">
    <name type="scientific">Pseudarthrobacter sulfonivorans</name>
    <dbReference type="NCBI Taxonomy" id="121292"/>
    <lineage>
        <taxon>Bacteria</taxon>
        <taxon>Bacillati</taxon>
        <taxon>Actinomycetota</taxon>
        <taxon>Actinomycetes</taxon>
        <taxon>Micrococcales</taxon>
        <taxon>Micrococcaceae</taxon>
        <taxon>Pseudarthrobacter</taxon>
    </lineage>
</organism>